<comment type="subcellular location">
    <subcellularLocation>
        <location evidence="2">Cytoplasm</location>
    </subcellularLocation>
</comment>
<name>A0A7T4A0V5_9MICO</name>
<dbReference type="UniPathway" id="UPA00109">
    <property type="reaction ID" value="UER00189"/>
</dbReference>
<evidence type="ECO:0000313" key="3">
    <source>
        <dbReference type="EMBL" id="QQB15241.1"/>
    </source>
</evidence>
<comment type="subunit">
    <text evidence="2">Homodimer.</text>
</comment>
<dbReference type="CDD" id="cd00311">
    <property type="entry name" value="TIM"/>
    <property type="match status" value="1"/>
</dbReference>
<accession>A0A7T4A0V5</accession>
<dbReference type="InterPro" id="IPR013785">
    <property type="entry name" value="Aldolase_TIM"/>
</dbReference>
<dbReference type="GO" id="GO:0006094">
    <property type="term" value="P:gluconeogenesis"/>
    <property type="evidence" value="ECO:0007669"/>
    <property type="project" value="UniProtKB-UniPathway"/>
</dbReference>
<comment type="similarity">
    <text evidence="2">Belongs to the triosephosphate isomerase family.</text>
</comment>
<dbReference type="PROSITE" id="PS51440">
    <property type="entry name" value="TIM_2"/>
    <property type="match status" value="1"/>
</dbReference>
<dbReference type="GO" id="GO:0046166">
    <property type="term" value="P:glyceraldehyde-3-phosphate biosynthetic process"/>
    <property type="evidence" value="ECO:0007669"/>
    <property type="project" value="TreeGrafter"/>
</dbReference>
<organism evidence="3 4">
    <name type="scientific">Brevibacterium casei</name>
    <dbReference type="NCBI Taxonomy" id="33889"/>
    <lineage>
        <taxon>Bacteria</taxon>
        <taxon>Bacillati</taxon>
        <taxon>Actinomycetota</taxon>
        <taxon>Actinomycetes</taxon>
        <taxon>Micrococcales</taxon>
        <taxon>Brevibacteriaceae</taxon>
        <taxon>Brevibacterium</taxon>
    </lineage>
</organism>
<dbReference type="AlphaFoldDB" id="A0A7T4A0V5"/>
<dbReference type="InterPro" id="IPR035990">
    <property type="entry name" value="TIM_sf"/>
</dbReference>
<dbReference type="EMBL" id="CP065989">
    <property type="protein sequence ID" value="QQB15241.1"/>
    <property type="molecule type" value="Genomic_DNA"/>
</dbReference>
<dbReference type="GO" id="GO:0019563">
    <property type="term" value="P:glycerol catabolic process"/>
    <property type="evidence" value="ECO:0007669"/>
    <property type="project" value="TreeGrafter"/>
</dbReference>
<comment type="pathway">
    <text evidence="2">Carbohydrate biosynthesis; gluconeogenesis.</text>
</comment>
<dbReference type="EC" id="5.3.1.1" evidence="2"/>
<sequence>MDDAVTSPLPDRILGTSLKMYFGHRQTLDWLAEVTALTRDHPALTSGAAGLFLLPQFPSIPACLETAGPVLIGAQNVAAHDSGPWTGEVSAAVLAELGCRFAEIGHAERRRHFSETEGLIREKTATALRHGLIPVLCVGEVDAVPAEEAAAEVMVQIRSALPTATADLPRPLTVVIAYEPVWAIGAAEPAGPDHIAAVCTVVRSRTRAQFPGLDFRLIYGGSARPGLLARLGAAVDGLFLGRFAHDPAAVPAILDELPDVIKLSP</sequence>
<dbReference type="GO" id="GO:0005829">
    <property type="term" value="C:cytosol"/>
    <property type="evidence" value="ECO:0007669"/>
    <property type="project" value="TreeGrafter"/>
</dbReference>
<proteinExistence type="inferred from homology"/>
<dbReference type="PANTHER" id="PTHR21139">
    <property type="entry name" value="TRIOSEPHOSPHATE ISOMERASE"/>
    <property type="match status" value="1"/>
</dbReference>
<keyword evidence="2" id="KW-0312">Gluconeogenesis</keyword>
<evidence type="ECO:0000256" key="2">
    <source>
        <dbReference type="RuleBase" id="RU363013"/>
    </source>
</evidence>
<dbReference type="GO" id="GO:0004807">
    <property type="term" value="F:triose-phosphate isomerase activity"/>
    <property type="evidence" value="ECO:0007669"/>
    <property type="project" value="UniProtKB-EC"/>
</dbReference>
<dbReference type="Gene3D" id="3.20.20.70">
    <property type="entry name" value="Aldolase class I"/>
    <property type="match status" value="1"/>
</dbReference>
<comment type="pathway">
    <text evidence="2">Carbohydrate degradation; glycolysis; D-glyceraldehyde 3-phosphate from glycerone phosphate: step 1/1.</text>
</comment>
<protein>
    <recommendedName>
        <fullName evidence="2">Triosephosphate isomerase</fullName>
        <ecNumber evidence="2">5.3.1.1</ecNumber>
    </recommendedName>
</protein>
<keyword evidence="2" id="KW-0324">Glycolysis</keyword>
<dbReference type="PANTHER" id="PTHR21139:SF2">
    <property type="entry name" value="TRIOSEPHOSPHATE ISOMERASE"/>
    <property type="match status" value="1"/>
</dbReference>
<keyword evidence="1 2" id="KW-0413">Isomerase</keyword>
<dbReference type="RefSeq" id="WP_198500263.1">
    <property type="nucleotide sequence ID" value="NZ_CP065989.1"/>
</dbReference>
<dbReference type="GO" id="GO:0006096">
    <property type="term" value="P:glycolytic process"/>
    <property type="evidence" value="ECO:0007669"/>
    <property type="project" value="UniProtKB-UniPathway"/>
</dbReference>
<dbReference type="UniPathway" id="UPA00138"/>
<dbReference type="Proteomes" id="UP000595374">
    <property type="component" value="Chromosome"/>
</dbReference>
<reference evidence="3 4" key="1">
    <citation type="submission" date="2020-12" db="EMBL/GenBank/DDBJ databases">
        <title>FDA dAtabase for Regulatory Grade micrObial Sequences (FDA-ARGOS): Supporting development and validation of Infectious Disease Dx tests.</title>
        <authorList>
            <person name="Sproer C."/>
            <person name="Gronow S."/>
            <person name="Severitt S."/>
            <person name="Schroder I."/>
            <person name="Tallon L."/>
            <person name="Sadzewicz L."/>
            <person name="Zhao X."/>
            <person name="Boylan J."/>
            <person name="Ott S."/>
            <person name="Bowen H."/>
            <person name="Vavikolanu K."/>
            <person name="Mehta A."/>
            <person name="Aluvathingal J."/>
            <person name="Nadendla S."/>
            <person name="Lowell S."/>
            <person name="Myers T."/>
            <person name="Yan Y."/>
            <person name="Sichtig H."/>
        </authorList>
    </citation>
    <scope>NUCLEOTIDE SEQUENCE [LARGE SCALE GENOMIC DNA]</scope>
    <source>
        <strain evidence="3 4">FDAARGOS_990</strain>
    </source>
</reference>
<gene>
    <name evidence="3" type="ORF">I6H47_04620</name>
</gene>
<keyword evidence="2" id="KW-0963">Cytoplasm</keyword>
<comment type="catalytic activity">
    <reaction evidence="2">
        <text>D-glyceraldehyde 3-phosphate = dihydroxyacetone phosphate</text>
        <dbReference type="Rhea" id="RHEA:18585"/>
        <dbReference type="ChEBI" id="CHEBI:57642"/>
        <dbReference type="ChEBI" id="CHEBI:59776"/>
        <dbReference type="EC" id="5.3.1.1"/>
    </reaction>
</comment>
<dbReference type="InterPro" id="IPR000652">
    <property type="entry name" value="Triosephosphate_isomerase"/>
</dbReference>
<evidence type="ECO:0000313" key="4">
    <source>
        <dbReference type="Proteomes" id="UP000595374"/>
    </source>
</evidence>
<evidence type="ECO:0000256" key="1">
    <source>
        <dbReference type="ARBA" id="ARBA00023235"/>
    </source>
</evidence>
<dbReference type="SUPFAM" id="SSF51351">
    <property type="entry name" value="Triosephosphate isomerase (TIM)"/>
    <property type="match status" value="1"/>
</dbReference>
<dbReference type="Pfam" id="PF00121">
    <property type="entry name" value="TIM"/>
    <property type="match status" value="1"/>
</dbReference>